<accession>A0A1N7PTE2</accession>
<dbReference type="OrthoDB" id="9800237at2"/>
<dbReference type="PANTHER" id="PTHR43437">
    <property type="entry name" value="HYDROXYACYL-THIOESTER DEHYDRATASE TYPE 2, MITOCHONDRIAL-RELATED"/>
    <property type="match status" value="1"/>
</dbReference>
<protein>
    <recommendedName>
        <fullName evidence="3">Acyl dehydratase</fullName>
    </recommendedName>
</protein>
<dbReference type="SUPFAM" id="SSF54637">
    <property type="entry name" value="Thioesterase/thiol ester dehydrase-isomerase"/>
    <property type="match status" value="1"/>
</dbReference>
<evidence type="ECO:0000313" key="2">
    <source>
        <dbReference type="Proteomes" id="UP000186141"/>
    </source>
</evidence>
<sequence>MIRVGDRASLTRAFGPQDVSGFSVLADMRPDDDTGLSGMVPEPLVGALFSCLLGTRLPGPGTGWLKQSLHHHAPAQLRERLTATVEVVRLRPDKRLVDLACTCHGAEGRLICAGRALMLLGPSTVD</sequence>
<dbReference type="AlphaFoldDB" id="A0A1N7PTE2"/>
<dbReference type="GO" id="GO:0019171">
    <property type="term" value="F:(3R)-hydroxyacyl-[acyl-carrier-protein] dehydratase activity"/>
    <property type="evidence" value="ECO:0007669"/>
    <property type="project" value="TreeGrafter"/>
</dbReference>
<name>A0A1N7PTE2_9RHOB</name>
<dbReference type="GO" id="GO:0006633">
    <property type="term" value="P:fatty acid biosynthetic process"/>
    <property type="evidence" value="ECO:0007669"/>
    <property type="project" value="TreeGrafter"/>
</dbReference>
<dbReference type="PANTHER" id="PTHR43437:SF3">
    <property type="entry name" value="HYDROXYACYL-THIOESTER DEHYDRATASE TYPE 2, MITOCHONDRIAL"/>
    <property type="match status" value="1"/>
</dbReference>
<proteinExistence type="predicted"/>
<dbReference type="STRING" id="1086013.SAMN05421774_106118"/>
<dbReference type="Gene3D" id="3.10.129.10">
    <property type="entry name" value="Hotdog Thioesterase"/>
    <property type="match status" value="1"/>
</dbReference>
<dbReference type="Proteomes" id="UP000186141">
    <property type="component" value="Unassembled WGS sequence"/>
</dbReference>
<dbReference type="RefSeq" id="WP_076532601.1">
    <property type="nucleotide sequence ID" value="NZ_BMEH01000006.1"/>
</dbReference>
<reference evidence="1 2" key="1">
    <citation type="submission" date="2017-01" db="EMBL/GenBank/DDBJ databases">
        <authorList>
            <person name="Mah S.A."/>
            <person name="Swanson W.J."/>
            <person name="Moy G.W."/>
            <person name="Vacquier V.D."/>
        </authorList>
    </citation>
    <scope>NUCLEOTIDE SEQUENCE [LARGE SCALE GENOMIC DNA]</scope>
    <source>
        <strain evidence="1 2">DSM 26375</strain>
    </source>
</reference>
<organism evidence="1 2">
    <name type="scientific">Gemmobacter megaterium</name>
    <dbReference type="NCBI Taxonomy" id="1086013"/>
    <lineage>
        <taxon>Bacteria</taxon>
        <taxon>Pseudomonadati</taxon>
        <taxon>Pseudomonadota</taxon>
        <taxon>Alphaproteobacteria</taxon>
        <taxon>Rhodobacterales</taxon>
        <taxon>Paracoccaceae</taxon>
        <taxon>Gemmobacter</taxon>
    </lineage>
</organism>
<evidence type="ECO:0000313" key="1">
    <source>
        <dbReference type="EMBL" id="SIT13820.1"/>
    </source>
</evidence>
<gene>
    <name evidence="1" type="ORF">SAMN05421774_106118</name>
</gene>
<dbReference type="EMBL" id="FTOT01000006">
    <property type="protein sequence ID" value="SIT13820.1"/>
    <property type="molecule type" value="Genomic_DNA"/>
</dbReference>
<dbReference type="InterPro" id="IPR029069">
    <property type="entry name" value="HotDog_dom_sf"/>
</dbReference>
<dbReference type="InterPro" id="IPR050965">
    <property type="entry name" value="UPF0336/Enoyl-CoA_hydratase"/>
</dbReference>
<evidence type="ECO:0008006" key="3">
    <source>
        <dbReference type="Google" id="ProtNLM"/>
    </source>
</evidence>
<keyword evidence="2" id="KW-1185">Reference proteome</keyword>